<sequence length="302" mass="33876">MIVLLPLGLRAQQSIVYSQYLFNGLLINPAYAGSHVQFSGTLTYRNQWVNFPGAPETTTLGIHNSFRKGRVGAGLLVTSDRIGSYSNNGLFGNYAYAIRVPGGGVFSMGVSAGFNNFKADFEELTLKQGQDPIFNVFMNEFKPNFGGGLFYYDKKVFAGFSVPTILTHAKLFSGNLEQLRTPRFYYLNVGVKMPLDPRTERVMLQPSVLVRAQEGTPLSVDFNLNVVFDQLISIGTSYRSGDGAILLLNYKLSEKFYVGYSYDWTTSDIRRFSKGSHEIMLNFRTRIRKLHGNIECPNVYSH</sequence>
<dbReference type="EMBL" id="JAHESF010000031">
    <property type="protein sequence ID" value="MBT1699906.1"/>
    <property type="molecule type" value="Genomic_DNA"/>
</dbReference>
<comment type="caution">
    <text evidence="1">The sequence shown here is derived from an EMBL/GenBank/DDBJ whole genome shotgun (WGS) entry which is preliminary data.</text>
</comment>
<name>A0AAP2GL13_9BACT</name>
<organism evidence="1 2">
    <name type="scientific">Chryseosolibacter histidini</name>
    <dbReference type="NCBI Taxonomy" id="2782349"/>
    <lineage>
        <taxon>Bacteria</taxon>
        <taxon>Pseudomonadati</taxon>
        <taxon>Bacteroidota</taxon>
        <taxon>Cytophagia</taxon>
        <taxon>Cytophagales</taxon>
        <taxon>Chryseotaleaceae</taxon>
        <taxon>Chryseosolibacter</taxon>
    </lineage>
</organism>
<protein>
    <submittedName>
        <fullName evidence="1">Type IX secretion system membrane protein PorP/SprF</fullName>
    </submittedName>
</protein>
<dbReference type="Proteomes" id="UP001319200">
    <property type="component" value="Unassembled WGS sequence"/>
</dbReference>
<proteinExistence type="predicted"/>
<dbReference type="RefSeq" id="WP_254168149.1">
    <property type="nucleotide sequence ID" value="NZ_JAHESF010000031.1"/>
</dbReference>
<evidence type="ECO:0000313" key="1">
    <source>
        <dbReference type="EMBL" id="MBT1699906.1"/>
    </source>
</evidence>
<dbReference type="NCBIfam" id="TIGR03519">
    <property type="entry name" value="T9SS_PorP_fam"/>
    <property type="match status" value="1"/>
</dbReference>
<dbReference type="InterPro" id="IPR019861">
    <property type="entry name" value="PorP/SprF_Bacteroidetes"/>
</dbReference>
<dbReference type="AlphaFoldDB" id="A0AAP2GL13"/>
<accession>A0AAP2GL13</accession>
<reference evidence="1 2" key="1">
    <citation type="submission" date="2021-05" db="EMBL/GenBank/DDBJ databases">
        <title>A Polyphasic approach of four new species of the genus Ohtaekwangia: Ohtaekwangia histidinii sp. nov., Ohtaekwangia cretensis sp. nov., Ohtaekwangia indiensis sp. nov., Ohtaekwangia reichenbachii sp. nov. from diverse environment.</title>
        <authorList>
            <person name="Octaviana S."/>
        </authorList>
    </citation>
    <scope>NUCLEOTIDE SEQUENCE [LARGE SCALE GENOMIC DNA]</scope>
    <source>
        <strain evidence="1 2">PWU4</strain>
    </source>
</reference>
<evidence type="ECO:0000313" key="2">
    <source>
        <dbReference type="Proteomes" id="UP001319200"/>
    </source>
</evidence>
<gene>
    <name evidence="1" type="ORF">KK083_23670</name>
</gene>
<keyword evidence="2" id="KW-1185">Reference proteome</keyword>
<dbReference type="Pfam" id="PF11751">
    <property type="entry name" value="PorP_SprF"/>
    <property type="match status" value="1"/>
</dbReference>